<dbReference type="InterPro" id="IPR008565">
    <property type="entry name" value="TtsA-like_GH18_dom"/>
</dbReference>
<accession>A0ABY3P6B1</accession>
<dbReference type="Pfam" id="PF05838">
    <property type="entry name" value="Glyco_hydro_108"/>
    <property type="match status" value="1"/>
</dbReference>
<dbReference type="EMBL" id="VTFR01000002">
    <property type="protein sequence ID" value="TYT34990.1"/>
    <property type="molecule type" value="Genomic_DNA"/>
</dbReference>
<organism evidence="3 4">
    <name type="scientific">Lelliottia nimipressuralis</name>
    <dbReference type="NCBI Taxonomy" id="69220"/>
    <lineage>
        <taxon>Bacteria</taxon>
        <taxon>Pseudomonadati</taxon>
        <taxon>Pseudomonadota</taxon>
        <taxon>Gammaproteobacteria</taxon>
        <taxon>Enterobacterales</taxon>
        <taxon>Enterobacteriaceae</taxon>
        <taxon>Lelliottia</taxon>
    </lineage>
</organism>
<evidence type="ECO:0000259" key="2">
    <source>
        <dbReference type="Pfam" id="PF09374"/>
    </source>
</evidence>
<dbReference type="RefSeq" id="WP_129036234.1">
    <property type="nucleotide sequence ID" value="NZ_SDDX01000028.1"/>
</dbReference>
<proteinExistence type="predicted"/>
<keyword evidence="4" id="KW-1185">Reference proteome</keyword>
<dbReference type="CDD" id="cd13926">
    <property type="entry name" value="N-acetylmuramidase_GH108"/>
    <property type="match status" value="1"/>
</dbReference>
<feature type="domain" description="TtsA-like Glycoside hydrolase family 108" evidence="1">
    <location>
        <begin position="10"/>
        <end position="89"/>
    </location>
</feature>
<evidence type="ECO:0008006" key="5">
    <source>
        <dbReference type="Google" id="ProtNLM"/>
    </source>
</evidence>
<sequence>MTKNEIVDGLLKREGGYVDHPSDKGGPTNWGITAKTALSHGYSDIRSLTEEQARAIYEADYWYGPRFDQVAEVSPAIADELCDTGVNMGPAFASKFFQRWLSALNLQGKIYPDLEADGRIGPRTISALKALLQYRGKDGELVMLRGLNSSQGARYLELAEAREANEDFLFGWMLNRVEISS</sequence>
<gene>
    <name evidence="3" type="ORF">FZO59_04995</name>
</gene>
<name>A0ABY3P6B1_9ENTR</name>
<feature type="domain" description="Peptidoglycan binding" evidence="2">
    <location>
        <begin position="93"/>
        <end position="177"/>
    </location>
</feature>
<protein>
    <recommendedName>
        <fullName evidence="5">Glycoside hydrolase family 108 protein</fullName>
    </recommendedName>
</protein>
<dbReference type="InterPro" id="IPR018537">
    <property type="entry name" value="Peptidoglycan-bd_3"/>
</dbReference>
<evidence type="ECO:0000259" key="1">
    <source>
        <dbReference type="Pfam" id="PF05838"/>
    </source>
</evidence>
<dbReference type="InterPro" id="IPR023346">
    <property type="entry name" value="Lysozyme-like_dom_sf"/>
</dbReference>
<dbReference type="SUPFAM" id="SSF53955">
    <property type="entry name" value="Lysozyme-like"/>
    <property type="match status" value="1"/>
</dbReference>
<reference evidence="3 4" key="1">
    <citation type="submission" date="2019-08" db="EMBL/GenBank/DDBJ databases">
        <title>The draft genome of Lelliottia nimipressuralis strain CICC 24156.</title>
        <authorList>
            <person name="Wu W."/>
            <person name="Feng Y."/>
            <person name="Zong Z."/>
        </authorList>
    </citation>
    <scope>NUCLEOTIDE SEQUENCE [LARGE SCALE GENOMIC DNA]</scope>
    <source>
        <strain evidence="3 4">CICC 24156</strain>
    </source>
</reference>
<evidence type="ECO:0000313" key="4">
    <source>
        <dbReference type="Proteomes" id="UP000323910"/>
    </source>
</evidence>
<dbReference type="Pfam" id="PF09374">
    <property type="entry name" value="PG_binding_3"/>
    <property type="match status" value="1"/>
</dbReference>
<dbReference type="Proteomes" id="UP000323910">
    <property type="component" value="Unassembled WGS sequence"/>
</dbReference>
<evidence type="ECO:0000313" key="3">
    <source>
        <dbReference type="EMBL" id="TYT34990.1"/>
    </source>
</evidence>
<comment type="caution">
    <text evidence="3">The sequence shown here is derived from an EMBL/GenBank/DDBJ whole genome shotgun (WGS) entry which is preliminary data.</text>
</comment>
<dbReference type="Gene3D" id="1.20.141.10">
    <property type="entry name" value="Chitosanase, subunit A, domain 1"/>
    <property type="match status" value="1"/>
</dbReference>